<proteinExistence type="predicted"/>
<comment type="caution">
    <text evidence="3">The sequence shown here is derived from an EMBL/GenBank/DDBJ whole genome shotgun (WGS) entry which is preliminary data.</text>
</comment>
<keyword evidence="1" id="KW-0812">Transmembrane</keyword>
<dbReference type="InterPro" id="IPR045339">
    <property type="entry name" value="DUF6534"/>
</dbReference>
<evidence type="ECO:0000256" key="1">
    <source>
        <dbReference type="SAM" id="Phobius"/>
    </source>
</evidence>
<keyword evidence="1" id="KW-1133">Transmembrane helix</keyword>
<dbReference type="AlphaFoldDB" id="A0A9P6EJI9"/>
<feature type="transmembrane region" description="Helical" evidence="1">
    <location>
        <begin position="98"/>
        <end position="118"/>
    </location>
</feature>
<feature type="transmembrane region" description="Helical" evidence="1">
    <location>
        <begin position="20"/>
        <end position="41"/>
    </location>
</feature>
<feature type="transmembrane region" description="Helical" evidence="1">
    <location>
        <begin position="205"/>
        <end position="232"/>
    </location>
</feature>
<feature type="transmembrane region" description="Helical" evidence="1">
    <location>
        <begin position="130"/>
        <end position="152"/>
    </location>
</feature>
<reference evidence="3" key="1">
    <citation type="submission" date="2020-11" db="EMBL/GenBank/DDBJ databases">
        <authorList>
            <consortium name="DOE Joint Genome Institute"/>
            <person name="Ahrendt S."/>
            <person name="Riley R."/>
            <person name="Andreopoulos W."/>
            <person name="Labutti K."/>
            <person name="Pangilinan J."/>
            <person name="Ruiz-Duenas F.J."/>
            <person name="Barrasa J.M."/>
            <person name="Sanchez-Garcia M."/>
            <person name="Camarero S."/>
            <person name="Miyauchi S."/>
            <person name="Serrano A."/>
            <person name="Linde D."/>
            <person name="Babiker R."/>
            <person name="Drula E."/>
            <person name="Ayuso-Fernandez I."/>
            <person name="Pacheco R."/>
            <person name="Padilla G."/>
            <person name="Ferreira P."/>
            <person name="Barriuso J."/>
            <person name="Kellner H."/>
            <person name="Castanera R."/>
            <person name="Alfaro M."/>
            <person name="Ramirez L."/>
            <person name="Pisabarro A.G."/>
            <person name="Kuo A."/>
            <person name="Tritt A."/>
            <person name="Lipzen A."/>
            <person name="He G."/>
            <person name="Yan M."/>
            <person name="Ng V."/>
            <person name="Cullen D."/>
            <person name="Martin F."/>
            <person name="Rosso M.-N."/>
            <person name="Henrissat B."/>
            <person name="Hibbett D."/>
            <person name="Martinez A.T."/>
            <person name="Grigoriev I.V."/>
        </authorList>
    </citation>
    <scope>NUCLEOTIDE SEQUENCE</scope>
    <source>
        <strain evidence="3">CBS 506.95</strain>
    </source>
</reference>
<dbReference type="Pfam" id="PF20152">
    <property type="entry name" value="DUF6534"/>
    <property type="match status" value="1"/>
</dbReference>
<feature type="transmembrane region" description="Helical" evidence="1">
    <location>
        <begin position="238"/>
        <end position="257"/>
    </location>
</feature>
<dbReference type="EMBL" id="MU157842">
    <property type="protein sequence ID" value="KAF9530099.1"/>
    <property type="molecule type" value="Genomic_DNA"/>
</dbReference>
<feature type="transmembrane region" description="Helical" evidence="1">
    <location>
        <begin position="53"/>
        <end position="78"/>
    </location>
</feature>
<keyword evidence="4" id="KW-1185">Reference proteome</keyword>
<sequence length="289" mass="32621">MISREISAGVSQGFLIFNQLAILGGASFWAIGMYLLFHYFLRYRDSSYLKILVCWLGIMDTIRLGLTIEHVFTGIIWIQEVVAVKVHPNSDRGELVHFGNGFVYLVSALVAIPAEAFFVYRIWRFSGQPVYLPCIVSPLLLFQLVFPIAILTNRLNHSLYLFIATCAVIGFVDVMSCCRLTFILWRKYVTRDSTLKSTTSLLFRLLLLSINTGLWSALVALVLVLEALLFIPSQSVPFLGYYHMLSPIHFLTVLVNLTSRSFIRNASGNVVSHGSFGFMDDLNLEFGRV</sequence>
<protein>
    <recommendedName>
        <fullName evidence="2">DUF6534 domain-containing protein</fullName>
    </recommendedName>
</protein>
<evidence type="ECO:0000313" key="4">
    <source>
        <dbReference type="Proteomes" id="UP000807306"/>
    </source>
</evidence>
<accession>A0A9P6EJI9</accession>
<organism evidence="3 4">
    <name type="scientific">Crepidotus variabilis</name>
    <dbReference type="NCBI Taxonomy" id="179855"/>
    <lineage>
        <taxon>Eukaryota</taxon>
        <taxon>Fungi</taxon>
        <taxon>Dikarya</taxon>
        <taxon>Basidiomycota</taxon>
        <taxon>Agaricomycotina</taxon>
        <taxon>Agaricomycetes</taxon>
        <taxon>Agaricomycetidae</taxon>
        <taxon>Agaricales</taxon>
        <taxon>Agaricineae</taxon>
        <taxon>Crepidotaceae</taxon>
        <taxon>Crepidotus</taxon>
    </lineage>
</organism>
<gene>
    <name evidence="3" type="ORF">CPB83DRAFT_200434</name>
</gene>
<keyword evidence="1" id="KW-0472">Membrane</keyword>
<evidence type="ECO:0000259" key="2">
    <source>
        <dbReference type="Pfam" id="PF20152"/>
    </source>
</evidence>
<feature type="domain" description="DUF6534" evidence="2">
    <location>
        <begin position="172"/>
        <end position="261"/>
    </location>
</feature>
<feature type="transmembrane region" description="Helical" evidence="1">
    <location>
        <begin position="158"/>
        <end position="185"/>
    </location>
</feature>
<dbReference type="OrthoDB" id="3063206at2759"/>
<evidence type="ECO:0000313" key="3">
    <source>
        <dbReference type="EMBL" id="KAF9530099.1"/>
    </source>
</evidence>
<name>A0A9P6EJI9_9AGAR</name>
<dbReference type="Proteomes" id="UP000807306">
    <property type="component" value="Unassembled WGS sequence"/>
</dbReference>